<keyword evidence="2" id="KW-1185">Reference proteome</keyword>
<protein>
    <submittedName>
        <fullName evidence="1">Uncharacterized protein</fullName>
    </submittedName>
</protein>
<proteinExistence type="predicted"/>
<dbReference type="EMBL" id="JABSTQ010011516">
    <property type="protein sequence ID" value="KAG0410498.1"/>
    <property type="molecule type" value="Genomic_DNA"/>
</dbReference>
<comment type="caution">
    <text evidence="1">The sequence shown here is derived from an EMBL/GenBank/DDBJ whole genome shotgun (WGS) entry which is preliminary data.</text>
</comment>
<reference evidence="1 2" key="1">
    <citation type="journal article" date="2020" name="Cell">
        <title>Large-Scale Comparative Analyses of Tick Genomes Elucidate Their Genetic Diversity and Vector Capacities.</title>
        <authorList>
            <consortium name="Tick Genome and Microbiome Consortium (TIGMIC)"/>
            <person name="Jia N."/>
            <person name="Wang J."/>
            <person name="Shi W."/>
            <person name="Du L."/>
            <person name="Sun Y."/>
            <person name="Zhan W."/>
            <person name="Jiang J.F."/>
            <person name="Wang Q."/>
            <person name="Zhang B."/>
            <person name="Ji P."/>
            <person name="Bell-Sakyi L."/>
            <person name="Cui X.M."/>
            <person name="Yuan T.T."/>
            <person name="Jiang B.G."/>
            <person name="Yang W.F."/>
            <person name="Lam T.T."/>
            <person name="Chang Q.C."/>
            <person name="Ding S.J."/>
            <person name="Wang X.J."/>
            <person name="Zhu J.G."/>
            <person name="Ruan X.D."/>
            <person name="Zhao L."/>
            <person name="Wei J.T."/>
            <person name="Ye R.Z."/>
            <person name="Que T.C."/>
            <person name="Du C.H."/>
            <person name="Zhou Y.H."/>
            <person name="Cheng J.X."/>
            <person name="Dai P.F."/>
            <person name="Guo W.B."/>
            <person name="Han X.H."/>
            <person name="Huang E.J."/>
            <person name="Li L.F."/>
            <person name="Wei W."/>
            <person name="Gao Y.C."/>
            <person name="Liu J.Z."/>
            <person name="Shao H.Z."/>
            <person name="Wang X."/>
            <person name="Wang C.C."/>
            <person name="Yang T.C."/>
            <person name="Huo Q.B."/>
            <person name="Li W."/>
            <person name="Chen H.Y."/>
            <person name="Chen S.E."/>
            <person name="Zhou L.G."/>
            <person name="Ni X.B."/>
            <person name="Tian J.H."/>
            <person name="Sheng Y."/>
            <person name="Liu T."/>
            <person name="Pan Y.S."/>
            <person name="Xia L.Y."/>
            <person name="Li J."/>
            <person name="Zhao F."/>
            <person name="Cao W.C."/>
        </authorList>
    </citation>
    <scope>NUCLEOTIDE SEQUENCE [LARGE SCALE GENOMIC DNA]</scope>
    <source>
        <strain evidence="1">Iper-2018</strain>
    </source>
</reference>
<accession>A0AC60NTM2</accession>
<sequence length="260" mass="27659">MQHSEAADRTGMLCRRLPTPGLVPSVTVHECQASAEEYPTVTSGTLEEAIPRGPLGGPSVGFSELPHASCCLPTLSPTAGKRASRDLGRMADGVTDASTCVSRVPARGAVGRHINRRRPLHAHVKSKGICTEPTPSYELGSASLAIPVNAKARRDEGAGAYFGRPSAARGAPPSTSRTLRRRSASQSDARRTRNGARSVIDGSRKSGLRNHGRRARLAATHSEYDGRTWNEGVLGNRDRAPDPRWGPSHLSPSGVKIRIA</sequence>
<name>A0AC60NTM2_IXOPE</name>
<evidence type="ECO:0000313" key="1">
    <source>
        <dbReference type="EMBL" id="KAG0410498.1"/>
    </source>
</evidence>
<evidence type="ECO:0000313" key="2">
    <source>
        <dbReference type="Proteomes" id="UP000805193"/>
    </source>
</evidence>
<organism evidence="1 2">
    <name type="scientific">Ixodes persulcatus</name>
    <name type="common">Taiga tick</name>
    <dbReference type="NCBI Taxonomy" id="34615"/>
    <lineage>
        <taxon>Eukaryota</taxon>
        <taxon>Metazoa</taxon>
        <taxon>Ecdysozoa</taxon>
        <taxon>Arthropoda</taxon>
        <taxon>Chelicerata</taxon>
        <taxon>Arachnida</taxon>
        <taxon>Acari</taxon>
        <taxon>Parasitiformes</taxon>
        <taxon>Ixodida</taxon>
        <taxon>Ixodoidea</taxon>
        <taxon>Ixodidae</taxon>
        <taxon>Ixodinae</taxon>
        <taxon>Ixodes</taxon>
    </lineage>
</organism>
<dbReference type="Proteomes" id="UP000805193">
    <property type="component" value="Unassembled WGS sequence"/>
</dbReference>
<gene>
    <name evidence="1" type="ORF">HPB47_012356</name>
</gene>